<feature type="transmembrane region" description="Helical" evidence="1">
    <location>
        <begin position="176"/>
        <end position="196"/>
    </location>
</feature>
<dbReference type="PANTHER" id="PTHR35797:SF1">
    <property type="entry name" value="PROTEASE"/>
    <property type="match status" value="1"/>
</dbReference>
<keyword evidence="3" id="KW-0482">Metalloprotease</keyword>
<evidence type="ECO:0000313" key="4">
    <source>
        <dbReference type="Proteomes" id="UP000253303"/>
    </source>
</evidence>
<feature type="transmembrane region" description="Helical" evidence="1">
    <location>
        <begin position="148"/>
        <end position="170"/>
    </location>
</feature>
<dbReference type="GO" id="GO:0006508">
    <property type="term" value="P:proteolysis"/>
    <property type="evidence" value="ECO:0007669"/>
    <property type="project" value="UniProtKB-KW"/>
</dbReference>
<feature type="transmembrane region" description="Helical" evidence="1">
    <location>
        <begin position="227"/>
        <end position="246"/>
    </location>
</feature>
<keyword evidence="1" id="KW-0812">Transmembrane</keyword>
<feature type="transmembrane region" description="Helical" evidence="1">
    <location>
        <begin position="116"/>
        <end position="136"/>
    </location>
</feature>
<keyword evidence="4" id="KW-1185">Reference proteome</keyword>
<feature type="transmembrane region" description="Helical" evidence="1">
    <location>
        <begin position="35"/>
        <end position="55"/>
    </location>
</feature>
<evidence type="ECO:0000256" key="1">
    <source>
        <dbReference type="SAM" id="Phobius"/>
    </source>
</evidence>
<dbReference type="GO" id="GO:0008237">
    <property type="term" value="F:metallopeptidase activity"/>
    <property type="evidence" value="ECO:0007669"/>
    <property type="project" value="UniProtKB-KW"/>
</dbReference>
<sequence length="258" mass="26608">MFQTGHPIRFLILVAGLSVPFYVLGAVSPVVRVGAIALPASAAMFVLPALAAVILTCRDGGRAAVTAFLARVIDRPPGRARWYVAATLLPAAIGTLTWTFGRLAGDIGSVLPESLVALPLILAAALVAAACEELGWTGYATDPLQCRYGTAGAGLLLGVFWAVWHLVPLLQAGRGAAWIGGWFLGTVAARMILVGLRNATAGVSAAILMHAMLNVTAAYTPGYDEPVAPLLSALLTVVAAAGVMRLRSCRAGGEGRRG</sequence>
<comment type="caution">
    <text evidence="3">The sequence shown here is derived from an EMBL/GenBank/DDBJ whole genome shotgun (WGS) entry which is preliminary data.</text>
</comment>
<gene>
    <name evidence="3" type="ORF">DP939_04540</name>
</gene>
<dbReference type="GO" id="GO:0004175">
    <property type="term" value="F:endopeptidase activity"/>
    <property type="evidence" value="ECO:0007669"/>
    <property type="project" value="UniProtKB-ARBA"/>
</dbReference>
<proteinExistence type="predicted"/>
<dbReference type="Pfam" id="PF02517">
    <property type="entry name" value="Rce1-like"/>
    <property type="match status" value="1"/>
</dbReference>
<accession>A0A366M8M2</accession>
<feature type="transmembrane region" description="Helical" evidence="1">
    <location>
        <begin position="82"/>
        <end position="104"/>
    </location>
</feature>
<feature type="domain" description="CAAX prenyl protease 2/Lysostaphin resistance protein A-like" evidence="2">
    <location>
        <begin position="117"/>
        <end position="215"/>
    </location>
</feature>
<keyword evidence="1" id="KW-1133">Transmembrane helix</keyword>
<dbReference type="GO" id="GO:0080120">
    <property type="term" value="P:CAAX-box protein maturation"/>
    <property type="evidence" value="ECO:0007669"/>
    <property type="project" value="UniProtKB-ARBA"/>
</dbReference>
<dbReference type="RefSeq" id="WP_113979119.1">
    <property type="nucleotide sequence ID" value="NZ_QMEY01000001.1"/>
</dbReference>
<feature type="transmembrane region" description="Helical" evidence="1">
    <location>
        <begin position="203"/>
        <end position="221"/>
    </location>
</feature>
<dbReference type="Proteomes" id="UP000253303">
    <property type="component" value="Unassembled WGS sequence"/>
</dbReference>
<evidence type="ECO:0000313" key="3">
    <source>
        <dbReference type="EMBL" id="RBQ21944.1"/>
    </source>
</evidence>
<organism evidence="3 4">
    <name type="scientific">Spongiactinospora rosea</name>
    <dbReference type="NCBI Taxonomy" id="2248750"/>
    <lineage>
        <taxon>Bacteria</taxon>
        <taxon>Bacillati</taxon>
        <taxon>Actinomycetota</taxon>
        <taxon>Actinomycetes</taxon>
        <taxon>Streptosporangiales</taxon>
        <taxon>Streptosporangiaceae</taxon>
        <taxon>Spongiactinospora</taxon>
    </lineage>
</organism>
<keyword evidence="3" id="KW-0645">Protease</keyword>
<dbReference type="InterPro" id="IPR003675">
    <property type="entry name" value="Rce1/LyrA-like_dom"/>
</dbReference>
<name>A0A366M8M2_9ACTN</name>
<dbReference type="AlphaFoldDB" id="A0A366M8M2"/>
<keyword evidence="3" id="KW-0378">Hydrolase</keyword>
<reference evidence="3 4" key="1">
    <citation type="submission" date="2018-06" db="EMBL/GenBank/DDBJ databases">
        <title>Sphaerisporangium craniellae sp. nov., isolated from a marine sponge in the South China Sea.</title>
        <authorList>
            <person name="Li L."/>
        </authorList>
    </citation>
    <scope>NUCLEOTIDE SEQUENCE [LARGE SCALE GENOMIC DNA]</scope>
    <source>
        <strain evidence="3 4">LHW63015</strain>
    </source>
</reference>
<keyword evidence="1" id="KW-0472">Membrane</keyword>
<dbReference type="PANTHER" id="PTHR35797">
    <property type="entry name" value="PROTEASE-RELATED"/>
    <property type="match status" value="1"/>
</dbReference>
<dbReference type="OrthoDB" id="9777755at2"/>
<protein>
    <submittedName>
        <fullName evidence="3">CPBP family intramembrane metalloprotease</fullName>
    </submittedName>
</protein>
<evidence type="ECO:0000259" key="2">
    <source>
        <dbReference type="Pfam" id="PF02517"/>
    </source>
</evidence>
<dbReference type="InterPro" id="IPR042150">
    <property type="entry name" value="MmRce1-like"/>
</dbReference>
<dbReference type="EMBL" id="QMEY01000001">
    <property type="protein sequence ID" value="RBQ21944.1"/>
    <property type="molecule type" value="Genomic_DNA"/>
</dbReference>